<dbReference type="Proteomes" id="UP000463883">
    <property type="component" value="Chromosome"/>
</dbReference>
<dbReference type="AlphaFoldDB" id="A0A6P1MLA2"/>
<reference evidence="1 2" key="1">
    <citation type="submission" date="2020-01" db="EMBL/GenBank/DDBJ databases">
        <title>Genomic analysis of Aminipila sp. CBA3637.</title>
        <authorList>
            <person name="Kim Y.B."/>
            <person name="Roh S.W."/>
        </authorList>
    </citation>
    <scope>NUCLEOTIDE SEQUENCE [LARGE SCALE GENOMIC DNA]</scope>
    <source>
        <strain evidence="1 2">CBA3637</strain>
    </source>
</reference>
<dbReference type="EMBL" id="CP047591">
    <property type="protein sequence ID" value="QHI73454.1"/>
    <property type="molecule type" value="Genomic_DNA"/>
</dbReference>
<proteinExistence type="predicted"/>
<keyword evidence="2" id="KW-1185">Reference proteome</keyword>
<dbReference type="KEGG" id="amic:Ami3637_14675"/>
<dbReference type="RefSeq" id="WP_162363219.1">
    <property type="nucleotide sequence ID" value="NZ_CP047591.1"/>
</dbReference>
<gene>
    <name evidence="1" type="ORF">Ami3637_14675</name>
</gene>
<protein>
    <submittedName>
        <fullName evidence="1">Uncharacterized protein</fullName>
    </submittedName>
</protein>
<sequence length="78" mass="9131">MTVNELRVIISKNNKIPSDCYSLDGGLPNEAFCIAHLSGKWEVYYSERGKKSNLKTFEMESEACEYFYERLQKMLRLN</sequence>
<evidence type="ECO:0000313" key="2">
    <source>
        <dbReference type="Proteomes" id="UP000463883"/>
    </source>
</evidence>
<evidence type="ECO:0000313" key="1">
    <source>
        <dbReference type="EMBL" id="QHI73454.1"/>
    </source>
</evidence>
<accession>A0A6P1MLA2</accession>
<organism evidence="1 2">
    <name type="scientific">Aminipila terrae</name>
    <dbReference type="NCBI Taxonomy" id="2697030"/>
    <lineage>
        <taxon>Bacteria</taxon>
        <taxon>Bacillati</taxon>
        <taxon>Bacillota</taxon>
        <taxon>Clostridia</taxon>
        <taxon>Peptostreptococcales</taxon>
        <taxon>Anaerovoracaceae</taxon>
        <taxon>Aminipila</taxon>
    </lineage>
</organism>
<name>A0A6P1MLA2_9FIRM</name>